<dbReference type="STRING" id="1802694.A2918_03315"/>
<dbReference type="Proteomes" id="UP000178227">
    <property type="component" value="Unassembled WGS sequence"/>
</dbReference>
<evidence type="ECO:0000313" key="2">
    <source>
        <dbReference type="Proteomes" id="UP000178227"/>
    </source>
</evidence>
<dbReference type="AlphaFoldDB" id="A0A1F8G9X0"/>
<proteinExistence type="predicted"/>
<protein>
    <recommendedName>
        <fullName evidence="3">DUF115 domain-containing protein</fullName>
    </recommendedName>
</protein>
<evidence type="ECO:0000313" key="1">
    <source>
        <dbReference type="EMBL" id="OGN22162.1"/>
    </source>
</evidence>
<evidence type="ECO:0008006" key="3">
    <source>
        <dbReference type="Google" id="ProtNLM"/>
    </source>
</evidence>
<sequence>MLISTVQKLKAIPSYLYRNYAAPKFYSIRDRMILSRNLELKNKYVGRRCFILGAGPSIADTDLSRLRQEHVFVVNEFEKNKQHRSLTPTFHIISESNYFNENGPEYWRNRFKEKNKYISADTTIITNLAAIPFIQKHDLFKEHRIYYTGTQGIFSNNLPFSIDLNHYVPNPKNSILMCMIAATWMGFNKIYLLGCEHSFLAQPLGKNKSLGFGHSYEDETSSLDNADNATLKKYIDAKELNFTYEMSIANILQLFKNYRLFYSKARRIHPDLQIFNATPNSFLDVFPMINFEDIMGL</sequence>
<name>A0A1F8G9X0_9BACT</name>
<gene>
    <name evidence="1" type="ORF">A2918_03315</name>
</gene>
<dbReference type="Gene3D" id="3.90.1480.10">
    <property type="entry name" value="Alpha-2,3-sialyltransferase"/>
    <property type="match status" value="1"/>
</dbReference>
<reference evidence="1 2" key="1">
    <citation type="journal article" date="2016" name="Nat. Commun.">
        <title>Thousands of microbial genomes shed light on interconnected biogeochemical processes in an aquifer system.</title>
        <authorList>
            <person name="Anantharaman K."/>
            <person name="Brown C.T."/>
            <person name="Hug L.A."/>
            <person name="Sharon I."/>
            <person name="Castelle C.J."/>
            <person name="Probst A.J."/>
            <person name="Thomas B.C."/>
            <person name="Singh A."/>
            <person name="Wilkins M.J."/>
            <person name="Karaoz U."/>
            <person name="Brodie E.L."/>
            <person name="Williams K.H."/>
            <person name="Hubbard S.S."/>
            <person name="Banfield J.F."/>
        </authorList>
    </citation>
    <scope>NUCLEOTIDE SEQUENCE [LARGE SCALE GENOMIC DNA]</scope>
</reference>
<comment type="caution">
    <text evidence="1">The sequence shown here is derived from an EMBL/GenBank/DDBJ whole genome shotgun (WGS) entry which is preliminary data.</text>
</comment>
<dbReference type="EMBL" id="MGKI01000014">
    <property type="protein sequence ID" value="OGN22162.1"/>
    <property type="molecule type" value="Genomic_DNA"/>
</dbReference>
<accession>A0A1F8G9X0</accession>
<organism evidence="1 2">
    <name type="scientific">Candidatus Yanofskybacteria bacterium RIFCSPLOWO2_01_FULL_42_49</name>
    <dbReference type="NCBI Taxonomy" id="1802694"/>
    <lineage>
        <taxon>Bacteria</taxon>
        <taxon>Candidatus Yanofskyibacteriota</taxon>
    </lineage>
</organism>